<dbReference type="SUPFAM" id="SSF52540">
    <property type="entry name" value="P-loop containing nucleoside triphosphate hydrolases"/>
    <property type="match status" value="1"/>
</dbReference>
<dbReference type="InterPro" id="IPR050238">
    <property type="entry name" value="DNA_Rep/Repair_Clamp_Loader"/>
</dbReference>
<dbReference type="Proteomes" id="UP000176634">
    <property type="component" value="Unassembled WGS sequence"/>
</dbReference>
<dbReference type="Gene3D" id="3.40.50.300">
    <property type="entry name" value="P-loop containing nucleotide triphosphate hydrolases"/>
    <property type="match status" value="1"/>
</dbReference>
<sequence>MSIIGHEKIVSFFEKVIDKNSLSQSYCFVGKEQIGKRAVARYLSAKLLKIDEVKLDTHPDFYYLSRQIDEKTEKLKKEISIAQARSIKDRLGRKSWFGGHQAVIIDEAELLNEESGNALLKILEEAGSDRVFFLLVSDDSQLLPTIKSRCQMIYFPLVKIEQIEDGLVKLGYSQDLANKAAGLSWGRPGRAVEICADNDLTKNFNNELDRWEKIVNVPFYKKIKETEDLFNDKTESVRAGEKLQGVLESWAVLWRNIILDKLANRENKIISASKLSLLQMVRLVDSFKQSQVLLAQNINPKLVIEQILLSLN</sequence>
<organism evidence="1 2">
    <name type="scientific">Candidatus Magasanikbacteria bacterium RIFOXYD1_FULL_40_23</name>
    <dbReference type="NCBI Taxonomy" id="1798705"/>
    <lineage>
        <taxon>Bacteria</taxon>
        <taxon>Candidatus Magasanikiibacteriota</taxon>
    </lineage>
</organism>
<dbReference type="PANTHER" id="PTHR11669:SF8">
    <property type="entry name" value="DNA POLYMERASE III SUBUNIT DELTA"/>
    <property type="match status" value="1"/>
</dbReference>
<protein>
    <recommendedName>
        <fullName evidence="3">AAA+ ATPase domain-containing protein</fullName>
    </recommendedName>
</protein>
<name>A0A1F6P7I3_9BACT</name>
<dbReference type="InterPro" id="IPR027417">
    <property type="entry name" value="P-loop_NTPase"/>
</dbReference>
<accession>A0A1F6P7I3</accession>
<evidence type="ECO:0008006" key="3">
    <source>
        <dbReference type="Google" id="ProtNLM"/>
    </source>
</evidence>
<dbReference type="STRING" id="1798705.A2563_00875"/>
<comment type="caution">
    <text evidence="1">The sequence shown here is derived from an EMBL/GenBank/DDBJ whole genome shotgun (WGS) entry which is preliminary data.</text>
</comment>
<proteinExistence type="predicted"/>
<dbReference type="PANTHER" id="PTHR11669">
    <property type="entry name" value="REPLICATION FACTOR C / DNA POLYMERASE III GAMMA-TAU SUBUNIT"/>
    <property type="match status" value="1"/>
</dbReference>
<evidence type="ECO:0000313" key="2">
    <source>
        <dbReference type="Proteomes" id="UP000176634"/>
    </source>
</evidence>
<dbReference type="EMBL" id="MFRA01000008">
    <property type="protein sequence ID" value="OGH92125.1"/>
    <property type="molecule type" value="Genomic_DNA"/>
</dbReference>
<dbReference type="AlphaFoldDB" id="A0A1F6P7I3"/>
<dbReference type="Pfam" id="PF13177">
    <property type="entry name" value="DNA_pol3_delta2"/>
    <property type="match status" value="1"/>
</dbReference>
<evidence type="ECO:0000313" key="1">
    <source>
        <dbReference type="EMBL" id="OGH92125.1"/>
    </source>
</evidence>
<reference evidence="1 2" key="1">
    <citation type="journal article" date="2016" name="Nat. Commun.">
        <title>Thousands of microbial genomes shed light on interconnected biogeochemical processes in an aquifer system.</title>
        <authorList>
            <person name="Anantharaman K."/>
            <person name="Brown C.T."/>
            <person name="Hug L.A."/>
            <person name="Sharon I."/>
            <person name="Castelle C.J."/>
            <person name="Probst A.J."/>
            <person name="Thomas B.C."/>
            <person name="Singh A."/>
            <person name="Wilkins M.J."/>
            <person name="Karaoz U."/>
            <person name="Brodie E.L."/>
            <person name="Williams K.H."/>
            <person name="Hubbard S.S."/>
            <person name="Banfield J.F."/>
        </authorList>
    </citation>
    <scope>NUCLEOTIDE SEQUENCE [LARGE SCALE GENOMIC DNA]</scope>
</reference>
<dbReference type="GO" id="GO:0006261">
    <property type="term" value="P:DNA-templated DNA replication"/>
    <property type="evidence" value="ECO:0007669"/>
    <property type="project" value="TreeGrafter"/>
</dbReference>
<gene>
    <name evidence="1" type="ORF">A2563_00875</name>
</gene>